<keyword evidence="4" id="KW-0479">Metal-binding</keyword>
<feature type="region of interest" description="Disordered" evidence="13">
    <location>
        <begin position="169"/>
        <end position="214"/>
    </location>
</feature>
<evidence type="ECO:0000256" key="13">
    <source>
        <dbReference type="SAM" id="MobiDB-lite"/>
    </source>
</evidence>
<dbReference type="InterPro" id="IPR008972">
    <property type="entry name" value="Cupredoxin"/>
</dbReference>
<dbReference type="InterPro" id="IPR003245">
    <property type="entry name" value="Phytocyanin_dom"/>
</dbReference>
<dbReference type="PANTHER" id="PTHR33021:SF496">
    <property type="entry name" value="OS08G0482700 PROTEIN"/>
    <property type="match status" value="1"/>
</dbReference>
<feature type="region of interest" description="Disordered" evidence="13">
    <location>
        <begin position="322"/>
        <end position="354"/>
    </location>
</feature>
<evidence type="ECO:0000256" key="3">
    <source>
        <dbReference type="ARBA" id="ARBA00022458"/>
    </source>
</evidence>
<keyword evidence="14" id="KW-1133">Transmembrane helix</keyword>
<keyword evidence="17" id="KW-1185">Reference proteome</keyword>
<dbReference type="GO" id="GO:0012505">
    <property type="term" value="C:endomembrane system"/>
    <property type="evidence" value="ECO:0007669"/>
    <property type="project" value="UniProtKB-SubCell"/>
</dbReference>
<dbReference type="EMBL" id="JAYMYR010000008">
    <property type="protein sequence ID" value="KAK7347536.1"/>
    <property type="molecule type" value="Genomic_DNA"/>
</dbReference>
<feature type="compositionally biased region" description="Low complexity" evidence="13">
    <location>
        <begin position="169"/>
        <end position="186"/>
    </location>
</feature>
<keyword evidence="14" id="KW-0812">Transmembrane</keyword>
<gene>
    <name evidence="16" type="ORF">VNO80_22068</name>
</gene>
<dbReference type="CDD" id="cd04216">
    <property type="entry name" value="Phytocyanin"/>
    <property type="match status" value="1"/>
</dbReference>
<comment type="function">
    <text evidence="12">May act as a carbohydrate transporter.</text>
</comment>
<keyword evidence="8 14" id="KW-0472">Membrane</keyword>
<dbReference type="GO" id="GO:0009877">
    <property type="term" value="P:nodulation"/>
    <property type="evidence" value="ECO:0007669"/>
    <property type="project" value="UniProtKB-KW"/>
</dbReference>
<feature type="compositionally biased region" description="Pro residues" evidence="13">
    <location>
        <begin position="187"/>
        <end position="211"/>
    </location>
</feature>
<protein>
    <recommendedName>
        <fullName evidence="15">Phytocyanin domain-containing protein</fullName>
    </recommendedName>
</protein>
<dbReference type="GO" id="GO:0046872">
    <property type="term" value="F:metal ion binding"/>
    <property type="evidence" value="ECO:0007669"/>
    <property type="project" value="UniProtKB-KW"/>
</dbReference>
<feature type="domain" description="Phytocyanin" evidence="15">
    <location>
        <begin position="215"/>
        <end position="318"/>
    </location>
</feature>
<name>A0AAN9M467_PHACN</name>
<comment type="caution">
    <text evidence="16">The sequence shown here is derived from an EMBL/GenBank/DDBJ whole genome shotgun (WGS) entry which is preliminary data.</text>
</comment>
<dbReference type="InterPro" id="IPR039391">
    <property type="entry name" value="Phytocyanin-like"/>
</dbReference>
<evidence type="ECO:0000256" key="7">
    <source>
        <dbReference type="ARBA" id="ARBA00023008"/>
    </source>
</evidence>
<organism evidence="16 17">
    <name type="scientific">Phaseolus coccineus</name>
    <name type="common">Scarlet runner bean</name>
    <name type="synonym">Phaseolus multiflorus</name>
    <dbReference type="NCBI Taxonomy" id="3886"/>
    <lineage>
        <taxon>Eukaryota</taxon>
        <taxon>Viridiplantae</taxon>
        <taxon>Streptophyta</taxon>
        <taxon>Embryophyta</taxon>
        <taxon>Tracheophyta</taxon>
        <taxon>Spermatophyta</taxon>
        <taxon>Magnoliopsida</taxon>
        <taxon>eudicotyledons</taxon>
        <taxon>Gunneridae</taxon>
        <taxon>Pentapetalae</taxon>
        <taxon>rosids</taxon>
        <taxon>fabids</taxon>
        <taxon>Fabales</taxon>
        <taxon>Fabaceae</taxon>
        <taxon>Papilionoideae</taxon>
        <taxon>50 kb inversion clade</taxon>
        <taxon>NPAAA clade</taxon>
        <taxon>indigoferoid/millettioid clade</taxon>
        <taxon>Phaseoleae</taxon>
        <taxon>Phaseolus</taxon>
    </lineage>
</organism>
<dbReference type="SUPFAM" id="SSF49503">
    <property type="entry name" value="Cupredoxins"/>
    <property type="match status" value="2"/>
</dbReference>
<feature type="domain" description="Phytocyanin" evidence="15">
    <location>
        <begin position="64"/>
        <end position="167"/>
    </location>
</feature>
<evidence type="ECO:0000256" key="12">
    <source>
        <dbReference type="ARBA" id="ARBA00037626"/>
    </source>
</evidence>
<dbReference type="Proteomes" id="UP001374584">
    <property type="component" value="Unassembled WGS sequence"/>
</dbReference>
<dbReference type="PROSITE" id="PS00196">
    <property type="entry name" value="COPPER_BLUE"/>
    <property type="match status" value="1"/>
</dbReference>
<proteinExistence type="inferred from homology"/>
<evidence type="ECO:0000256" key="2">
    <source>
        <dbReference type="ARBA" id="ARBA00022448"/>
    </source>
</evidence>
<keyword evidence="9" id="KW-1015">Disulfide bond</keyword>
<dbReference type="PROSITE" id="PS51485">
    <property type="entry name" value="PHYTOCYANIN"/>
    <property type="match status" value="2"/>
</dbReference>
<keyword evidence="7" id="KW-0186">Copper</keyword>
<evidence type="ECO:0000313" key="17">
    <source>
        <dbReference type="Proteomes" id="UP001374584"/>
    </source>
</evidence>
<keyword evidence="5" id="KW-0732">Signal</keyword>
<dbReference type="Pfam" id="PF02298">
    <property type="entry name" value="Cu_bind_like"/>
    <property type="match status" value="2"/>
</dbReference>
<dbReference type="InterPro" id="IPR028871">
    <property type="entry name" value="BlueCu_1_BS"/>
</dbReference>
<evidence type="ECO:0000256" key="6">
    <source>
        <dbReference type="ARBA" id="ARBA00022982"/>
    </source>
</evidence>
<dbReference type="Gene3D" id="2.60.40.420">
    <property type="entry name" value="Cupredoxins - blue copper proteins"/>
    <property type="match status" value="2"/>
</dbReference>
<evidence type="ECO:0000256" key="11">
    <source>
        <dbReference type="ARBA" id="ARBA00035011"/>
    </source>
</evidence>
<feature type="compositionally biased region" description="Low complexity" evidence="13">
    <location>
        <begin position="322"/>
        <end position="352"/>
    </location>
</feature>
<comment type="subcellular location">
    <subcellularLocation>
        <location evidence="1">Endomembrane system</location>
    </subcellularLocation>
</comment>
<dbReference type="FunFam" id="2.60.40.420:FF:000034">
    <property type="entry name" value="Cupredoxin superfamily protein"/>
    <property type="match status" value="1"/>
</dbReference>
<keyword evidence="3" id="KW-0536">Nodulation</keyword>
<reference evidence="16 17" key="1">
    <citation type="submission" date="2024-01" db="EMBL/GenBank/DDBJ databases">
        <title>The genomes of 5 underutilized Papilionoideae crops provide insights into root nodulation and disease resistanc.</title>
        <authorList>
            <person name="Jiang F."/>
        </authorList>
    </citation>
    <scope>NUCLEOTIDE SEQUENCE [LARGE SCALE GENOMIC DNA]</scope>
    <source>
        <strain evidence="16">JINMINGXINNONG_FW02</strain>
        <tissue evidence="16">Leaves</tissue>
    </source>
</reference>
<sequence length="382" mass="40030">MEKWFTVKYKEKENKEKRRAQRYSPTNKQGRLISKNTYPWQWQRSLFLVLFALATLLHGSAARTRHVVGDSTGWTIPSGGAATYTTWASDKTFTVGDTLVFNFTNGRHDVAKVTKSAYDACNGATTLFTLTSGPASVVLNQSGEQYYICSFGTHCSLGQKLTINVVNRTSATPSPAPQPSRSGSPPTAIPVPTPTQAPAPTTVPAPAPGPSAGPVTFTVGDTLGWTVPANGAAAYTSWASAKTFKVGDILVFNYQSNTHNVEEVTKENFDSCNSTSPLATYTTPPARVTLTKSGAHYFICGFQGHCPAGQKLAINVTGTGSSATSPSPIATPPSATTSPTTNPSTPSPAGSLAPPPLNSGAASLGLVGVSATLLSLAAAFFY</sequence>
<dbReference type="GO" id="GO:0009055">
    <property type="term" value="F:electron transfer activity"/>
    <property type="evidence" value="ECO:0007669"/>
    <property type="project" value="InterPro"/>
</dbReference>
<evidence type="ECO:0000256" key="14">
    <source>
        <dbReference type="SAM" id="Phobius"/>
    </source>
</evidence>
<keyword evidence="10" id="KW-0325">Glycoprotein</keyword>
<dbReference type="CDD" id="cd13920">
    <property type="entry name" value="Stellacyanin"/>
    <property type="match status" value="1"/>
</dbReference>
<evidence type="ECO:0000256" key="8">
    <source>
        <dbReference type="ARBA" id="ARBA00023136"/>
    </source>
</evidence>
<evidence type="ECO:0000259" key="15">
    <source>
        <dbReference type="PROSITE" id="PS51485"/>
    </source>
</evidence>
<accession>A0AAN9M467</accession>
<dbReference type="AlphaFoldDB" id="A0AAN9M467"/>
<keyword evidence="6" id="KW-0249">Electron transport</keyword>
<evidence type="ECO:0000256" key="9">
    <source>
        <dbReference type="ARBA" id="ARBA00023157"/>
    </source>
</evidence>
<evidence type="ECO:0000256" key="5">
    <source>
        <dbReference type="ARBA" id="ARBA00022729"/>
    </source>
</evidence>
<keyword evidence="2" id="KW-0813">Transport</keyword>
<dbReference type="PANTHER" id="PTHR33021">
    <property type="entry name" value="BLUE COPPER PROTEIN"/>
    <property type="match status" value="1"/>
</dbReference>
<evidence type="ECO:0000256" key="10">
    <source>
        <dbReference type="ARBA" id="ARBA00023180"/>
    </source>
</evidence>
<feature type="transmembrane region" description="Helical" evidence="14">
    <location>
        <begin position="361"/>
        <end position="381"/>
    </location>
</feature>
<dbReference type="GO" id="GO:0005886">
    <property type="term" value="C:plasma membrane"/>
    <property type="evidence" value="ECO:0007669"/>
    <property type="project" value="TreeGrafter"/>
</dbReference>
<evidence type="ECO:0000313" key="16">
    <source>
        <dbReference type="EMBL" id="KAK7347536.1"/>
    </source>
</evidence>
<evidence type="ECO:0000256" key="1">
    <source>
        <dbReference type="ARBA" id="ARBA00004308"/>
    </source>
</evidence>
<dbReference type="FunFam" id="2.60.40.420:FF:000003">
    <property type="entry name" value="Blue copper"/>
    <property type="match status" value="1"/>
</dbReference>
<comment type="similarity">
    <text evidence="11">Belongs to the early nodulin-like (ENODL) family.</text>
</comment>
<evidence type="ECO:0000256" key="4">
    <source>
        <dbReference type="ARBA" id="ARBA00022723"/>
    </source>
</evidence>